<feature type="transmembrane region" description="Helical" evidence="9">
    <location>
        <begin position="92"/>
        <end position="113"/>
    </location>
</feature>
<comment type="similarity">
    <text evidence="8 9">Belongs to the TRAP transporter small permease family.</text>
</comment>
<evidence type="ECO:0000256" key="5">
    <source>
        <dbReference type="ARBA" id="ARBA00022692"/>
    </source>
</evidence>
<comment type="caution">
    <text evidence="9">Lacks conserved residue(s) required for the propagation of feature annotation.</text>
</comment>
<evidence type="ECO:0000256" key="3">
    <source>
        <dbReference type="ARBA" id="ARBA00022475"/>
    </source>
</evidence>
<protein>
    <recommendedName>
        <fullName evidence="9">TRAP transporter small permease protein</fullName>
    </recommendedName>
</protein>
<name>A0A2T7UX49_9RHOB</name>
<feature type="domain" description="Tripartite ATP-independent periplasmic transporters DctQ component" evidence="10">
    <location>
        <begin position="26"/>
        <end position="156"/>
    </location>
</feature>
<keyword evidence="7 9" id="KW-0472">Membrane</keyword>
<reference evidence="11 12" key="1">
    <citation type="journal article" date="2011" name="Syst. Appl. Microbiol.">
        <title>Defluviimonas denitrificans gen. nov., sp. nov., and Pararhodobacter aggregans gen. nov., sp. nov., non-phototrophic Rhodobacteraceae from the biofilter of a marine aquaculture.</title>
        <authorList>
            <person name="Foesel B.U."/>
            <person name="Drake H.L."/>
            <person name="Schramm A."/>
        </authorList>
    </citation>
    <scope>NUCLEOTIDE SEQUENCE [LARGE SCALE GENOMIC DNA]</scope>
    <source>
        <strain evidence="11 12">D1-19</strain>
    </source>
</reference>
<dbReference type="InterPro" id="IPR055348">
    <property type="entry name" value="DctQ"/>
</dbReference>
<dbReference type="GO" id="GO:0022857">
    <property type="term" value="F:transmembrane transporter activity"/>
    <property type="evidence" value="ECO:0007669"/>
    <property type="project" value="UniProtKB-UniRule"/>
</dbReference>
<keyword evidence="12" id="KW-1185">Reference proteome</keyword>
<dbReference type="OrthoDB" id="4964541at2"/>
<proteinExistence type="inferred from homology"/>
<keyword evidence="3" id="KW-1003">Cell membrane</keyword>
<evidence type="ECO:0000256" key="6">
    <source>
        <dbReference type="ARBA" id="ARBA00022989"/>
    </source>
</evidence>
<dbReference type="PANTHER" id="PTHR35011">
    <property type="entry name" value="2,3-DIKETO-L-GULONATE TRAP TRANSPORTER SMALL PERMEASE PROTEIN YIAM"/>
    <property type="match status" value="1"/>
</dbReference>
<keyword evidence="6 9" id="KW-1133">Transmembrane helix</keyword>
<keyword evidence="5 9" id="KW-0812">Transmembrane</keyword>
<evidence type="ECO:0000313" key="11">
    <source>
        <dbReference type="EMBL" id="PVE49128.1"/>
    </source>
</evidence>
<evidence type="ECO:0000259" key="10">
    <source>
        <dbReference type="Pfam" id="PF04290"/>
    </source>
</evidence>
<dbReference type="Proteomes" id="UP000244810">
    <property type="component" value="Unassembled WGS sequence"/>
</dbReference>
<keyword evidence="4 9" id="KW-0997">Cell inner membrane</keyword>
<dbReference type="RefSeq" id="WP_107749631.1">
    <property type="nucleotide sequence ID" value="NZ_QBKF01000001.1"/>
</dbReference>
<evidence type="ECO:0000256" key="2">
    <source>
        <dbReference type="ARBA" id="ARBA00022448"/>
    </source>
</evidence>
<evidence type="ECO:0000256" key="4">
    <source>
        <dbReference type="ARBA" id="ARBA00022519"/>
    </source>
</evidence>
<dbReference type="InterPro" id="IPR007387">
    <property type="entry name" value="TRAP_DctQ"/>
</dbReference>
<comment type="function">
    <text evidence="9">Part of the tripartite ATP-independent periplasmic (TRAP) transport system.</text>
</comment>
<dbReference type="PANTHER" id="PTHR35011:SF10">
    <property type="entry name" value="TRAP TRANSPORTER SMALL PERMEASE PROTEIN"/>
    <property type="match status" value="1"/>
</dbReference>
<accession>A0A2T7UX49</accession>
<gene>
    <name evidence="11" type="ORF">DDE23_01610</name>
</gene>
<sequence>MKALASLVGALDRGLRIVAALCLAGLFLLMLAQVALRYTALGVPAFAEELARYAMVWMALLATAVAVREGSHIRVDFVPLALGAAAPVLGRALEAVLDALTLGICLVIFWQGLDIVSFAAGQRSDGLRIPMSWPYGAMPVAFGLAAILALARLFERRTPA</sequence>
<evidence type="ECO:0000256" key="7">
    <source>
        <dbReference type="ARBA" id="ARBA00023136"/>
    </source>
</evidence>
<evidence type="ECO:0000313" key="12">
    <source>
        <dbReference type="Proteomes" id="UP000244810"/>
    </source>
</evidence>
<comment type="caution">
    <text evidence="11">The sequence shown here is derived from an EMBL/GenBank/DDBJ whole genome shotgun (WGS) entry which is preliminary data.</text>
</comment>
<comment type="subcellular location">
    <subcellularLocation>
        <location evidence="1 9">Cell inner membrane</location>
        <topology evidence="1 9">Multi-pass membrane protein</topology>
    </subcellularLocation>
</comment>
<evidence type="ECO:0000256" key="8">
    <source>
        <dbReference type="ARBA" id="ARBA00038436"/>
    </source>
</evidence>
<keyword evidence="2 9" id="KW-0813">Transport</keyword>
<dbReference type="GO" id="GO:0015740">
    <property type="term" value="P:C4-dicarboxylate transport"/>
    <property type="evidence" value="ECO:0007669"/>
    <property type="project" value="TreeGrafter"/>
</dbReference>
<dbReference type="Pfam" id="PF04290">
    <property type="entry name" value="DctQ"/>
    <property type="match status" value="1"/>
</dbReference>
<dbReference type="GO" id="GO:0005886">
    <property type="term" value="C:plasma membrane"/>
    <property type="evidence" value="ECO:0007669"/>
    <property type="project" value="UniProtKB-SubCell"/>
</dbReference>
<feature type="transmembrane region" description="Helical" evidence="9">
    <location>
        <begin position="53"/>
        <end position="71"/>
    </location>
</feature>
<organism evidence="11 12">
    <name type="scientific">Pararhodobacter aggregans</name>
    <dbReference type="NCBI Taxonomy" id="404875"/>
    <lineage>
        <taxon>Bacteria</taxon>
        <taxon>Pseudomonadati</taxon>
        <taxon>Pseudomonadota</taxon>
        <taxon>Alphaproteobacteria</taxon>
        <taxon>Rhodobacterales</taxon>
        <taxon>Paracoccaceae</taxon>
        <taxon>Pararhodobacter</taxon>
    </lineage>
</organism>
<evidence type="ECO:0000256" key="9">
    <source>
        <dbReference type="RuleBase" id="RU369079"/>
    </source>
</evidence>
<dbReference type="AlphaFoldDB" id="A0A2T7UX49"/>
<dbReference type="EMBL" id="QDDR01000001">
    <property type="protein sequence ID" value="PVE49128.1"/>
    <property type="molecule type" value="Genomic_DNA"/>
</dbReference>
<comment type="subunit">
    <text evidence="9">The complex comprises the extracytoplasmic solute receptor protein and the two transmembrane proteins.</text>
</comment>
<feature type="transmembrane region" description="Helical" evidence="9">
    <location>
        <begin position="133"/>
        <end position="154"/>
    </location>
</feature>
<evidence type="ECO:0000256" key="1">
    <source>
        <dbReference type="ARBA" id="ARBA00004429"/>
    </source>
</evidence>